<evidence type="ECO:0000313" key="1">
    <source>
        <dbReference type="EMBL" id="CCD56619.1"/>
    </source>
</evidence>
<dbReference type="Proteomes" id="UP000008177">
    <property type="component" value="Unplaced contigs"/>
</dbReference>
<accession>G2YYC1</accession>
<dbReference type="HOGENOM" id="CLU_1970206_0_0_1"/>
<reference evidence="2" key="1">
    <citation type="journal article" date="2011" name="PLoS Genet.">
        <title>Genomic analysis of the necrotrophic fungal pathogens Sclerotinia sclerotiorum and Botrytis cinerea.</title>
        <authorList>
            <person name="Amselem J."/>
            <person name="Cuomo C.A."/>
            <person name="van Kan J.A."/>
            <person name="Viaud M."/>
            <person name="Benito E.P."/>
            <person name="Couloux A."/>
            <person name="Coutinho P.M."/>
            <person name="de Vries R.P."/>
            <person name="Dyer P.S."/>
            <person name="Fillinger S."/>
            <person name="Fournier E."/>
            <person name="Gout L."/>
            <person name="Hahn M."/>
            <person name="Kohn L."/>
            <person name="Lapalu N."/>
            <person name="Plummer K.M."/>
            <person name="Pradier J.M."/>
            <person name="Quevillon E."/>
            <person name="Sharon A."/>
            <person name="Simon A."/>
            <person name="ten Have A."/>
            <person name="Tudzynski B."/>
            <person name="Tudzynski P."/>
            <person name="Wincker P."/>
            <person name="Andrew M."/>
            <person name="Anthouard V."/>
            <person name="Beever R.E."/>
            <person name="Beffa R."/>
            <person name="Benoit I."/>
            <person name="Bouzid O."/>
            <person name="Brault B."/>
            <person name="Chen Z."/>
            <person name="Choquer M."/>
            <person name="Collemare J."/>
            <person name="Cotton P."/>
            <person name="Danchin E.G."/>
            <person name="Da Silva C."/>
            <person name="Gautier A."/>
            <person name="Giraud C."/>
            <person name="Giraud T."/>
            <person name="Gonzalez C."/>
            <person name="Grossetete S."/>
            <person name="Guldener U."/>
            <person name="Henrissat B."/>
            <person name="Howlett B.J."/>
            <person name="Kodira C."/>
            <person name="Kretschmer M."/>
            <person name="Lappartient A."/>
            <person name="Leroch M."/>
            <person name="Levis C."/>
            <person name="Mauceli E."/>
            <person name="Neuveglise C."/>
            <person name="Oeser B."/>
            <person name="Pearson M."/>
            <person name="Poulain J."/>
            <person name="Poussereau N."/>
            <person name="Quesneville H."/>
            <person name="Rascle C."/>
            <person name="Schumacher J."/>
            <person name="Segurens B."/>
            <person name="Sexton A."/>
            <person name="Silva E."/>
            <person name="Sirven C."/>
            <person name="Soanes D.M."/>
            <person name="Talbot N.J."/>
            <person name="Templeton M."/>
            <person name="Yandava C."/>
            <person name="Yarden O."/>
            <person name="Zeng Q."/>
            <person name="Rollins J.A."/>
            <person name="Lebrun M.H."/>
            <person name="Dickman M."/>
        </authorList>
    </citation>
    <scope>NUCLEOTIDE SEQUENCE [LARGE SCALE GENOMIC DNA]</scope>
    <source>
        <strain evidence="2">T4</strain>
    </source>
</reference>
<sequence>MHCTNQPEITDYAPSKHIPKFDGPCQRCVVRGLPCRMLNPNSKIAEFTRPSRCALCIVDHEASLPLFTGNIPLLWGPFGLEIPTPASVERSEKESPTFIPSPLENKVTTQCPLDSAEVQERLEAIHR</sequence>
<evidence type="ECO:0000313" key="2">
    <source>
        <dbReference type="Proteomes" id="UP000008177"/>
    </source>
</evidence>
<name>G2YYC1_BOTF4</name>
<gene>
    <name evidence="1" type="ORF">BofuT4_P144270.1</name>
</gene>
<dbReference type="EMBL" id="FQ790361">
    <property type="protein sequence ID" value="CCD56619.1"/>
    <property type="molecule type" value="Genomic_DNA"/>
</dbReference>
<protein>
    <submittedName>
        <fullName evidence="1">Uncharacterized protein</fullName>
    </submittedName>
</protein>
<proteinExistence type="predicted"/>
<dbReference type="AlphaFoldDB" id="G2YYC1"/>
<dbReference type="InParanoid" id="G2YYC1"/>
<organism evidence="1 2">
    <name type="scientific">Botryotinia fuckeliana (strain T4)</name>
    <name type="common">Noble rot fungus</name>
    <name type="synonym">Botrytis cinerea</name>
    <dbReference type="NCBI Taxonomy" id="999810"/>
    <lineage>
        <taxon>Eukaryota</taxon>
        <taxon>Fungi</taxon>
        <taxon>Dikarya</taxon>
        <taxon>Ascomycota</taxon>
        <taxon>Pezizomycotina</taxon>
        <taxon>Leotiomycetes</taxon>
        <taxon>Helotiales</taxon>
        <taxon>Sclerotiniaceae</taxon>
        <taxon>Botrytis</taxon>
    </lineage>
</organism>